<dbReference type="SUPFAM" id="SSF49503">
    <property type="entry name" value="Cupredoxins"/>
    <property type="match status" value="3"/>
</dbReference>
<name>A0A4R1F5X7_9NOCA</name>
<dbReference type="InterPro" id="IPR008972">
    <property type="entry name" value="Cupredoxin"/>
</dbReference>
<evidence type="ECO:0000313" key="4">
    <source>
        <dbReference type="EMBL" id="TCJ89383.1"/>
    </source>
</evidence>
<dbReference type="InterPro" id="IPR006311">
    <property type="entry name" value="TAT_signal"/>
</dbReference>
<dbReference type="OrthoDB" id="345021at2"/>
<dbReference type="InterPro" id="IPR045087">
    <property type="entry name" value="Cu-oxidase_fam"/>
</dbReference>
<dbReference type="Pfam" id="PF07731">
    <property type="entry name" value="Cu-oxidase_2"/>
    <property type="match status" value="1"/>
</dbReference>
<dbReference type="InterPro" id="IPR011707">
    <property type="entry name" value="Cu-oxidase-like_N"/>
</dbReference>
<dbReference type="Proteomes" id="UP000294856">
    <property type="component" value="Unassembled WGS sequence"/>
</dbReference>
<dbReference type="Gene3D" id="2.60.40.420">
    <property type="entry name" value="Cupredoxins - blue copper proteins"/>
    <property type="match status" value="3"/>
</dbReference>
<evidence type="ECO:0000313" key="5">
    <source>
        <dbReference type="Proteomes" id="UP000294856"/>
    </source>
</evidence>
<evidence type="ECO:0000259" key="3">
    <source>
        <dbReference type="Pfam" id="PF07732"/>
    </source>
</evidence>
<comment type="similarity">
    <text evidence="1">Belongs to the multicopper oxidase family.</text>
</comment>
<keyword evidence="5" id="KW-1185">Reference proteome</keyword>
<dbReference type="STRING" id="1210063.GCA_001612665_06443"/>
<protein>
    <submittedName>
        <fullName evidence="4">FtsP/CotA-like multicopper oxidase with cupredoxin domain</fullName>
    </submittedName>
</protein>
<dbReference type="PANTHER" id="PTHR48267">
    <property type="entry name" value="CUPREDOXIN SUPERFAMILY PROTEIN"/>
    <property type="match status" value="1"/>
</dbReference>
<evidence type="ECO:0000259" key="2">
    <source>
        <dbReference type="Pfam" id="PF07731"/>
    </source>
</evidence>
<dbReference type="PROSITE" id="PS51318">
    <property type="entry name" value="TAT"/>
    <property type="match status" value="1"/>
</dbReference>
<sequence>MEHPIERRRFLRAAGAGLLAATLAESQVGAAPVAPPEGRSPLLFHSPAVEPFVDEMPRLPVVRGDRLELVAETATHRFHRDLPPSPSLGYNGMSYLGPTVEHRAGTPLRLRFANRMTTHPLAADMDTSLHGVAESFRTAPPSSLHLHGGVTPPDSDGHPEQLVYPGGDIDHDFPLAQDTGHLWYHDHAMGITRVNVYAGLAGMLLLRDDFDTGEPDNPLGLPAGEFEVPLVLQEKLFTADGRQSVRSTPVVPEGGWEGGAVGDIGLVNGKVWPYLPVARGLYRFRVLNAASFSVWNLFFGNRMRFWVIGNDHGLLDAPVATHELRLSPGERVDLLVDFAELTPGETVELRNDEAPVFQAAILGEVAMPRFCQFRVEDRPGFAGGLPARLRGGAGLPPLLPPIETPTVIRDVTVSQPYELRVPPAIMSLNNLTFSSPDIEMPRQGTVEQWNIINITPDPHPIHLHLVTFRILGRTPLRTVDYQLAHPQPPIGQKWAPSAEGFLAGPMMAPQPWEAGNKDIVRVDGGTVTSIIVRFPTAAELGFDPDAPFPRRVATERVGEDTHTGHRAPDHAGHQHDDLRGYVWHCHLLDHEDHDMMLKYRIVR</sequence>
<dbReference type="AlphaFoldDB" id="A0A4R1F5X7"/>
<dbReference type="GO" id="GO:0005507">
    <property type="term" value="F:copper ion binding"/>
    <property type="evidence" value="ECO:0007669"/>
    <property type="project" value="InterPro"/>
</dbReference>
<feature type="domain" description="Plastocyanin-like" evidence="3">
    <location>
        <begin position="141"/>
        <end position="208"/>
    </location>
</feature>
<accession>A0A4R1F5X7</accession>
<evidence type="ECO:0000256" key="1">
    <source>
        <dbReference type="ARBA" id="ARBA00010609"/>
    </source>
</evidence>
<dbReference type="Pfam" id="PF07732">
    <property type="entry name" value="Cu-oxidase_3"/>
    <property type="match status" value="1"/>
</dbReference>
<dbReference type="PANTHER" id="PTHR48267:SF1">
    <property type="entry name" value="BILIRUBIN OXIDASE"/>
    <property type="match status" value="1"/>
</dbReference>
<comment type="caution">
    <text evidence="4">The sequence shown here is derived from an EMBL/GenBank/DDBJ whole genome shotgun (WGS) entry which is preliminary data.</text>
</comment>
<dbReference type="CDD" id="cd13844">
    <property type="entry name" value="CuRO_1_BOD_CotA_like"/>
    <property type="match status" value="1"/>
</dbReference>
<dbReference type="EMBL" id="SMFR01000012">
    <property type="protein sequence ID" value="TCJ89383.1"/>
    <property type="molecule type" value="Genomic_DNA"/>
</dbReference>
<gene>
    <name evidence="4" type="ORF">DFR71_6592</name>
</gene>
<proteinExistence type="inferred from homology"/>
<dbReference type="RefSeq" id="WP_067460129.1">
    <property type="nucleotide sequence ID" value="NZ_SMFR01000012.1"/>
</dbReference>
<dbReference type="GO" id="GO:0016491">
    <property type="term" value="F:oxidoreductase activity"/>
    <property type="evidence" value="ECO:0007669"/>
    <property type="project" value="InterPro"/>
</dbReference>
<reference evidence="4 5" key="1">
    <citation type="submission" date="2019-03" db="EMBL/GenBank/DDBJ databases">
        <title>Genomic Encyclopedia of Type Strains, Phase IV (KMG-IV): sequencing the most valuable type-strain genomes for metagenomic binning, comparative biology and taxonomic classification.</title>
        <authorList>
            <person name="Goeker M."/>
        </authorList>
    </citation>
    <scope>NUCLEOTIDE SEQUENCE [LARGE SCALE GENOMIC DNA]</scope>
    <source>
        <strain evidence="4 5">DSM 44684</strain>
    </source>
</reference>
<organism evidence="4 5">
    <name type="scientific">Nocardia alba</name>
    <dbReference type="NCBI Taxonomy" id="225051"/>
    <lineage>
        <taxon>Bacteria</taxon>
        <taxon>Bacillati</taxon>
        <taxon>Actinomycetota</taxon>
        <taxon>Actinomycetes</taxon>
        <taxon>Mycobacteriales</taxon>
        <taxon>Nocardiaceae</taxon>
        <taxon>Nocardia</taxon>
    </lineage>
</organism>
<dbReference type="InterPro" id="IPR011706">
    <property type="entry name" value="Cu-oxidase_C"/>
</dbReference>
<feature type="domain" description="Plastocyanin-like" evidence="2">
    <location>
        <begin position="429"/>
        <end position="531"/>
    </location>
</feature>